<dbReference type="PANTHER" id="PTHR14379">
    <property type="entry name" value="LIMKAIN B LKAP"/>
    <property type="match status" value="1"/>
</dbReference>
<dbReference type="PANTHER" id="PTHR14379:SF59">
    <property type="entry name" value="NYN DOMAIN-CONTAINING PROTEIN"/>
    <property type="match status" value="1"/>
</dbReference>
<evidence type="ECO:0008006" key="4">
    <source>
        <dbReference type="Google" id="ProtNLM"/>
    </source>
</evidence>
<feature type="compositionally biased region" description="Low complexity" evidence="1">
    <location>
        <begin position="558"/>
        <end position="602"/>
    </location>
</feature>
<accession>A0AAU9SUM2</accession>
<dbReference type="InterPro" id="IPR024768">
    <property type="entry name" value="Marf1"/>
</dbReference>
<feature type="compositionally biased region" description="Polar residues" evidence="1">
    <location>
        <begin position="352"/>
        <end position="364"/>
    </location>
</feature>
<evidence type="ECO:0000313" key="3">
    <source>
        <dbReference type="Proteomes" id="UP000836841"/>
    </source>
</evidence>
<feature type="region of interest" description="Disordered" evidence="1">
    <location>
        <begin position="346"/>
        <end position="373"/>
    </location>
</feature>
<protein>
    <recommendedName>
        <fullName evidence="4">NYN domain-containing protein</fullName>
    </recommendedName>
</protein>
<name>A0AAU9SUM2_THLAR</name>
<organism evidence="2 3">
    <name type="scientific">Thlaspi arvense</name>
    <name type="common">Field penny-cress</name>
    <dbReference type="NCBI Taxonomy" id="13288"/>
    <lineage>
        <taxon>Eukaryota</taxon>
        <taxon>Viridiplantae</taxon>
        <taxon>Streptophyta</taxon>
        <taxon>Embryophyta</taxon>
        <taxon>Tracheophyta</taxon>
        <taxon>Spermatophyta</taxon>
        <taxon>Magnoliopsida</taxon>
        <taxon>eudicotyledons</taxon>
        <taxon>Gunneridae</taxon>
        <taxon>Pentapetalae</taxon>
        <taxon>rosids</taxon>
        <taxon>malvids</taxon>
        <taxon>Brassicales</taxon>
        <taxon>Brassicaceae</taxon>
        <taxon>Thlaspideae</taxon>
        <taxon>Thlaspi</taxon>
    </lineage>
</organism>
<reference evidence="2 3" key="1">
    <citation type="submission" date="2022-03" db="EMBL/GenBank/DDBJ databases">
        <authorList>
            <person name="Nunn A."/>
            <person name="Chopra R."/>
            <person name="Nunn A."/>
            <person name="Contreras Garrido A."/>
        </authorList>
    </citation>
    <scope>NUCLEOTIDE SEQUENCE [LARGE SCALE GENOMIC DNA]</scope>
</reference>
<evidence type="ECO:0000313" key="2">
    <source>
        <dbReference type="EMBL" id="CAH2073108.1"/>
    </source>
</evidence>
<keyword evidence="3" id="KW-1185">Reference proteome</keyword>
<dbReference type="GO" id="GO:0005777">
    <property type="term" value="C:peroxisome"/>
    <property type="evidence" value="ECO:0007669"/>
    <property type="project" value="InterPro"/>
</dbReference>
<feature type="region of interest" description="Disordered" evidence="1">
    <location>
        <begin position="547"/>
        <end position="602"/>
    </location>
</feature>
<gene>
    <name evidence="2" type="ORF">TAV2_LOCUS20022</name>
</gene>
<evidence type="ECO:0000256" key="1">
    <source>
        <dbReference type="SAM" id="MobiDB-lite"/>
    </source>
</evidence>
<dbReference type="GO" id="GO:0010468">
    <property type="term" value="P:regulation of gene expression"/>
    <property type="evidence" value="ECO:0007669"/>
    <property type="project" value="InterPro"/>
</dbReference>
<dbReference type="AlphaFoldDB" id="A0AAU9SUM2"/>
<proteinExistence type="predicted"/>
<dbReference type="Proteomes" id="UP000836841">
    <property type="component" value="Chromosome 6"/>
</dbReference>
<sequence length="602" mass="67352">MGESKIEYRFISEDETVVFWNMEDYPFPDSADLCSIRLKIEDALDRMGFHGRKRFKAYGDPLYRGQLDKAEFVFCRKLGEGLGMPLDFLCFAKSFAPKPIVFFVIAKLSPESELHRVLHCLKSRNHTVLVVDNTTAKESLFDTVESVVGCTQVLGGGKPVSHMPVPQEDEDEYYEDQFSELSEEDASSQFDMSKMENFSEIKSTVSTSVFSWNLKGITTPCTVIFWNMEDYPVTCGGNLIDTRRSIEASLNQKGFHGDTMMWAYGDPDPQYEGPLKDAKITLLRSRGDNSEPPLHFLRCAAATAPVPTTFYLIAKLSPEVHNILQWLHSRKHNVLVVNHDAMERLKVGKPSSPHSPLEGNQSISDPDPSDNVISEMEDLSEPITPVKGVKTVVFWDVVACPFPICSGPDEIYGRVVSALDERGCGGEMAIWAYVDENDGSSWSGEYLRDKTWESRIYFIPGGDKASRLQRMLHDTVLWELDSPREYSDRGDVVVVSDQVGDDTMFFRMLEYMTVRCFNVFLVTPTQHVNKPQSADWPGLLLDHARSLGSRSESPEPSPCSGSESPEPNPCSRRVSPEPCSGSESPEPNPCSGSESPEPILEG</sequence>
<dbReference type="EMBL" id="OU466862">
    <property type="protein sequence ID" value="CAH2073108.1"/>
    <property type="molecule type" value="Genomic_DNA"/>
</dbReference>